<evidence type="ECO:0000259" key="8">
    <source>
        <dbReference type="Pfam" id="PF01490"/>
    </source>
</evidence>
<gene>
    <name evidence="9" type="ORF">AT9943_LOCUS3434</name>
</gene>
<keyword evidence="6 7" id="KW-0472">Membrane</keyword>
<feature type="transmembrane region" description="Helical" evidence="7">
    <location>
        <begin position="204"/>
        <end position="225"/>
    </location>
</feature>
<sequence length="336" mass="36484">MEFSGGNDGDVSISSVHACFNTLNSLSGVGILAIPYALSSSGWISILFFFLIGVTTWYTGLLLQRCLKLDPMVRSYPDLANKAFGKKDFLSYISAGGILVSCILVMSILWIGAIDGVGFKNKGVLVKWSGIPTAVSLYLVCYTAHHVFPTIYNSMKNKKHFSKILSISFALSSIIYAVVAIFGYLMYGEEVQSQITLNLPTHNISAVIAISTTIVSPLTKYALILSPIMEAINTRLIQANYKRRSLRMLTGTGLVLGTILVALVVPLFGYVMSLIGALLSSCTSIVFPCVIYLKISKGYRRCLEFESVVLVVIIVMGLVLMVTGTYSAIVGITLHL</sequence>
<reference evidence="9 10" key="1">
    <citation type="submission" date="2020-09" db="EMBL/GenBank/DDBJ databases">
        <authorList>
            <person name="Ashkenazy H."/>
        </authorList>
    </citation>
    <scope>NUCLEOTIDE SEQUENCE [LARGE SCALE GENOMIC DNA]</scope>
    <source>
        <strain evidence="10">cv. Cdm-0</strain>
    </source>
</reference>
<feature type="transmembrane region" description="Helical" evidence="7">
    <location>
        <begin position="89"/>
        <end position="111"/>
    </location>
</feature>
<feature type="transmembrane region" description="Helical" evidence="7">
    <location>
        <begin position="164"/>
        <end position="184"/>
    </location>
</feature>
<feature type="transmembrane region" description="Helical" evidence="7">
    <location>
        <begin position="131"/>
        <end position="152"/>
    </location>
</feature>
<keyword evidence="3 7" id="KW-0812">Transmembrane</keyword>
<dbReference type="EMBL" id="LR881466">
    <property type="protein sequence ID" value="CAD5315030.1"/>
    <property type="molecule type" value="Genomic_DNA"/>
</dbReference>
<evidence type="ECO:0000256" key="5">
    <source>
        <dbReference type="ARBA" id="ARBA00022989"/>
    </source>
</evidence>
<dbReference type="Proteomes" id="UP000516314">
    <property type="component" value="Chromosome 1"/>
</dbReference>
<evidence type="ECO:0000256" key="4">
    <source>
        <dbReference type="ARBA" id="ARBA00022970"/>
    </source>
</evidence>
<feature type="transmembrane region" description="Helical" evidence="7">
    <location>
        <begin position="274"/>
        <end position="295"/>
    </location>
</feature>
<feature type="transmembrane region" description="Helical" evidence="7">
    <location>
        <begin position="307"/>
        <end position="334"/>
    </location>
</feature>
<keyword evidence="4" id="KW-0029">Amino-acid transport</keyword>
<evidence type="ECO:0000313" key="10">
    <source>
        <dbReference type="Proteomes" id="UP000516314"/>
    </source>
</evidence>
<evidence type="ECO:0000256" key="3">
    <source>
        <dbReference type="ARBA" id="ARBA00022692"/>
    </source>
</evidence>
<accession>A0A7G2E2P6</accession>
<dbReference type="Pfam" id="PF01490">
    <property type="entry name" value="Aa_trans"/>
    <property type="match status" value="1"/>
</dbReference>
<evidence type="ECO:0000256" key="6">
    <source>
        <dbReference type="ARBA" id="ARBA00023136"/>
    </source>
</evidence>
<organism evidence="9 10">
    <name type="scientific">Arabidopsis thaliana</name>
    <name type="common">Mouse-ear cress</name>
    <dbReference type="NCBI Taxonomy" id="3702"/>
    <lineage>
        <taxon>Eukaryota</taxon>
        <taxon>Viridiplantae</taxon>
        <taxon>Streptophyta</taxon>
        <taxon>Embryophyta</taxon>
        <taxon>Tracheophyta</taxon>
        <taxon>Spermatophyta</taxon>
        <taxon>Magnoliopsida</taxon>
        <taxon>eudicotyledons</taxon>
        <taxon>Gunneridae</taxon>
        <taxon>Pentapetalae</taxon>
        <taxon>rosids</taxon>
        <taxon>malvids</taxon>
        <taxon>Brassicales</taxon>
        <taxon>Brassicaceae</taxon>
        <taxon>Camelineae</taxon>
        <taxon>Arabidopsis</taxon>
    </lineage>
</organism>
<evidence type="ECO:0000313" key="9">
    <source>
        <dbReference type="EMBL" id="CAD5315030.1"/>
    </source>
</evidence>
<dbReference type="GO" id="GO:0031090">
    <property type="term" value="C:organelle membrane"/>
    <property type="evidence" value="ECO:0007669"/>
    <property type="project" value="UniProtKB-ARBA"/>
</dbReference>
<evidence type="ECO:0000256" key="2">
    <source>
        <dbReference type="ARBA" id="ARBA00022448"/>
    </source>
</evidence>
<dbReference type="GO" id="GO:0006865">
    <property type="term" value="P:amino acid transport"/>
    <property type="evidence" value="ECO:0007669"/>
    <property type="project" value="UniProtKB-KW"/>
</dbReference>
<keyword evidence="5 7" id="KW-1133">Transmembrane helix</keyword>
<feature type="transmembrane region" description="Helical" evidence="7">
    <location>
        <begin position="246"/>
        <end position="268"/>
    </location>
</feature>
<name>A0A7G2E2P6_ARATH</name>
<dbReference type="AlphaFoldDB" id="A0A7G2E2P6"/>
<evidence type="ECO:0000256" key="1">
    <source>
        <dbReference type="ARBA" id="ARBA00004141"/>
    </source>
</evidence>
<dbReference type="InterPro" id="IPR013057">
    <property type="entry name" value="AA_transpt_TM"/>
</dbReference>
<feature type="domain" description="Amino acid transporter transmembrane" evidence="8">
    <location>
        <begin position="89"/>
        <end position="329"/>
    </location>
</feature>
<dbReference type="PANTHER" id="PTHR22950:SF698">
    <property type="entry name" value="AMINO ACID TRANSPORTER TRANSMEMBRANE DOMAIN-CONTAINING PROTEIN"/>
    <property type="match status" value="1"/>
</dbReference>
<feature type="transmembrane region" description="Helical" evidence="7">
    <location>
        <begin position="42"/>
        <end position="63"/>
    </location>
</feature>
<protein>
    <submittedName>
        <fullName evidence="9">(thale cress) hypothetical protein</fullName>
    </submittedName>
</protein>
<dbReference type="PANTHER" id="PTHR22950">
    <property type="entry name" value="AMINO ACID TRANSPORTER"/>
    <property type="match status" value="1"/>
</dbReference>
<proteinExistence type="predicted"/>
<keyword evidence="2" id="KW-0813">Transport</keyword>
<evidence type="ECO:0000256" key="7">
    <source>
        <dbReference type="SAM" id="Phobius"/>
    </source>
</evidence>
<comment type="subcellular location">
    <subcellularLocation>
        <location evidence="1">Membrane</location>
        <topology evidence="1">Multi-pass membrane protein</topology>
    </subcellularLocation>
</comment>